<evidence type="ECO:0000256" key="8">
    <source>
        <dbReference type="SAM" id="SignalP"/>
    </source>
</evidence>
<dbReference type="RefSeq" id="WP_237088051.1">
    <property type="nucleotide sequence ID" value="NZ_AP028459.1"/>
</dbReference>
<evidence type="ECO:0000256" key="5">
    <source>
        <dbReference type="ARBA" id="ARBA00022801"/>
    </source>
</evidence>
<dbReference type="InterPro" id="IPR029058">
    <property type="entry name" value="AB_hydrolase_fold"/>
</dbReference>
<dbReference type="InterPro" id="IPR043595">
    <property type="entry name" value="FaeB/C/D"/>
</dbReference>
<evidence type="ECO:0000313" key="10">
    <source>
        <dbReference type="EMBL" id="GAP29075.1"/>
    </source>
</evidence>
<keyword evidence="11" id="KW-1185">Reference proteome</keyword>
<name>A0ABC9YUP6_9NOCA</name>
<dbReference type="EMBL" id="CP017839">
    <property type="protein sequence ID" value="APA98994.1"/>
    <property type="molecule type" value="Genomic_DNA"/>
</dbReference>
<keyword evidence="3" id="KW-0858">Xylan degradation</keyword>
<evidence type="ECO:0000256" key="3">
    <source>
        <dbReference type="ARBA" id="ARBA00022651"/>
    </source>
</evidence>
<feature type="chain" id="PRO_5044722401" evidence="8">
    <location>
        <begin position="29"/>
        <end position="314"/>
    </location>
</feature>
<dbReference type="KEGG" id="nsr:NS506_04948"/>
<keyword evidence="5" id="KW-0378">Hydrolase</keyword>
<evidence type="ECO:0000313" key="9">
    <source>
        <dbReference type="EMBL" id="APA98994.1"/>
    </source>
</evidence>
<organism evidence="10 11">
    <name type="scientific">Nocardia seriolae</name>
    <dbReference type="NCBI Taxonomy" id="37332"/>
    <lineage>
        <taxon>Bacteria</taxon>
        <taxon>Bacillati</taxon>
        <taxon>Actinomycetota</taxon>
        <taxon>Actinomycetes</taxon>
        <taxon>Mycobacteriales</taxon>
        <taxon>Nocardiaceae</taxon>
        <taxon>Nocardia</taxon>
    </lineage>
</organism>
<comment type="subcellular location">
    <subcellularLocation>
        <location evidence="1">Secreted</location>
    </subcellularLocation>
</comment>
<keyword evidence="6" id="KW-0119">Carbohydrate metabolism</keyword>
<dbReference type="PANTHER" id="PTHR38050">
    <property type="match status" value="1"/>
</dbReference>
<dbReference type="PROSITE" id="PS51257">
    <property type="entry name" value="PROKAR_LIPOPROTEIN"/>
    <property type="match status" value="1"/>
</dbReference>
<evidence type="ECO:0000256" key="1">
    <source>
        <dbReference type="ARBA" id="ARBA00004613"/>
    </source>
</evidence>
<reference evidence="9 12" key="3">
    <citation type="submission" date="2016-10" db="EMBL/GenBank/DDBJ databases">
        <title>Genome sequence of Nocardia seriolae strain EM150506, isolated from Anguila japonica.</title>
        <authorList>
            <person name="Han H.-J."/>
        </authorList>
    </citation>
    <scope>NUCLEOTIDE SEQUENCE [LARGE SCALE GENOMIC DNA]</scope>
    <source>
        <strain evidence="9 12">EM150506</strain>
    </source>
</reference>
<dbReference type="Gene3D" id="3.40.50.1820">
    <property type="entry name" value="alpha/beta hydrolase"/>
    <property type="match status" value="1"/>
</dbReference>
<protein>
    <submittedName>
        <fullName evidence="9 10">Esterase</fullName>
    </submittedName>
</protein>
<dbReference type="GO" id="GO:0005576">
    <property type="term" value="C:extracellular region"/>
    <property type="evidence" value="ECO:0007669"/>
    <property type="project" value="UniProtKB-SubCell"/>
</dbReference>
<evidence type="ECO:0000256" key="7">
    <source>
        <dbReference type="ARBA" id="ARBA00023326"/>
    </source>
</evidence>
<evidence type="ECO:0000313" key="12">
    <source>
        <dbReference type="Proteomes" id="UP000180166"/>
    </source>
</evidence>
<dbReference type="SUPFAM" id="SSF53474">
    <property type="entry name" value="alpha/beta-Hydrolases"/>
    <property type="match status" value="1"/>
</dbReference>
<sequence>MYAPRIAAAIALSTVFMAAGCGHPQARAAENTTMTLEYGGLQRQYIIHYPAHRPQGLMPAVLAFHGGGGTARNMASAFGFDKLADDNGFIAVYPDGYEKSWNDGRGDDTNASAARIDDVGFVAAVIDRIIAGDSVDPARVYATGMSNGAMFTETLGCRLSGKLAAIAPVAGPLPQTAQSDCAPSHPMPVLEMHGTSDPIVPYDGGVVRVTSGRHGPGASPVLSVDATQQLWRAKDSCDAVTTTALPQRGEDGTSVTVQSSDCANGTKVQLYSIADGGHTWPGGSQYLPQALVGKVSHQFDASEVIWQFFAQFRQ</sequence>
<keyword evidence="2" id="KW-0964">Secreted</keyword>
<evidence type="ECO:0000256" key="6">
    <source>
        <dbReference type="ARBA" id="ARBA00023277"/>
    </source>
</evidence>
<dbReference type="EMBL" id="BBYQ01000048">
    <property type="protein sequence ID" value="GAP29075.1"/>
    <property type="molecule type" value="Genomic_DNA"/>
</dbReference>
<reference evidence="11" key="1">
    <citation type="submission" date="2015-07" db="EMBL/GenBank/DDBJ databases">
        <title>Nocardia seriolae U-1 whole genome shotgun sequence.</title>
        <authorList>
            <person name="Imajoh M."/>
            <person name="Fukumoto Y."/>
            <person name="Sukeda M."/>
            <person name="Yamane J."/>
            <person name="Yamasaki K."/>
            <person name="Shimizu M."/>
            <person name="Ohnishi K."/>
            <person name="Oshima S."/>
        </authorList>
    </citation>
    <scope>NUCLEOTIDE SEQUENCE [LARGE SCALE GENOMIC DNA]</scope>
    <source>
        <strain evidence="11">U-1</strain>
    </source>
</reference>
<proteinExistence type="predicted"/>
<reference evidence="10 11" key="2">
    <citation type="journal article" date="2016" name="Genome Announc.">
        <title>Draft Genome Sequence of Erythromycin- and Oxytetracycline-Sensitive Nocardia seriolae Strain U-1 (NBRC 110359).</title>
        <authorList>
            <person name="Imajoh M."/>
            <person name="Sukeda M."/>
            <person name="Shimizu M."/>
            <person name="Yamane J."/>
            <person name="Ohnishi K."/>
            <person name="Oshima S."/>
        </authorList>
    </citation>
    <scope>NUCLEOTIDE SEQUENCE [LARGE SCALE GENOMIC DNA]</scope>
    <source>
        <strain evidence="10 11">U-1</strain>
    </source>
</reference>
<evidence type="ECO:0000256" key="4">
    <source>
        <dbReference type="ARBA" id="ARBA00022729"/>
    </source>
</evidence>
<gene>
    <name evidence="9" type="ORF">NS506_04948</name>
    <name evidence="10" type="ORF">NSK11_contig00048-0047</name>
</gene>
<dbReference type="Proteomes" id="UP000180166">
    <property type="component" value="Chromosome"/>
</dbReference>
<dbReference type="Proteomes" id="UP000037179">
    <property type="component" value="Unassembled WGS sequence"/>
</dbReference>
<dbReference type="PANTHER" id="PTHR38050:SF2">
    <property type="entry name" value="FERULOYL ESTERASE C-RELATED"/>
    <property type="match status" value="1"/>
</dbReference>
<evidence type="ECO:0000313" key="11">
    <source>
        <dbReference type="Proteomes" id="UP000037179"/>
    </source>
</evidence>
<keyword evidence="4 8" id="KW-0732">Signal</keyword>
<keyword evidence="7" id="KW-0624">Polysaccharide degradation</keyword>
<feature type="signal peptide" evidence="8">
    <location>
        <begin position="1"/>
        <end position="28"/>
    </location>
</feature>
<dbReference type="Pfam" id="PF10503">
    <property type="entry name" value="Esterase_PHB"/>
    <property type="match status" value="1"/>
</dbReference>
<evidence type="ECO:0000256" key="2">
    <source>
        <dbReference type="ARBA" id="ARBA00022525"/>
    </source>
</evidence>
<dbReference type="GO" id="GO:0045493">
    <property type="term" value="P:xylan catabolic process"/>
    <property type="evidence" value="ECO:0007669"/>
    <property type="project" value="UniProtKB-KW"/>
</dbReference>
<dbReference type="AlphaFoldDB" id="A0ABC9YUP6"/>
<accession>A0ABC9YUP6</accession>
<dbReference type="InterPro" id="IPR010126">
    <property type="entry name" value="Esterase_phb"/>
</dbReference>
<dbReference type="GO" id="GO:0016787">
    <property type="term" value="F:hydrolase activity"/>
    <property type="evidence" value="ECO:0007669"/>
    <property type="project" value="UniProtKB-KW"/>
</dbReference>